<dbReference type="PROSITE" id="PS50994">
    <property type="entry name" value="INTEGRASE"/>
    <property type="match status" value="1"/>
</dbReference>
<dbReference type="RefSeq" id="WP_283714086.1">
    <property type="nucleotide sequence ID" value="NZ_JASJEW010000015.1"/>
</dbReference>
<dbReference type="PANTHER" id="PTHR10948:SF23">
    <property type="entry name" value="TRANSPOSASE INSI FOR INSERTION SEQUENCE ELEMENT IS30A-RELATED"/>
    <property type="match status" value="1"/>
</dbReference>
<dbReference type="PANTHER" id="PTHR10948">
    <property type="entry name" value="TRANSPOSASE"/>
    <property type="match status" value="1"/>
</dbReference>
<organism evidence="4 5">
    <name type="scientific">Kribbibacterium absianum</name>
    <dbReference type="NCBI Taxonomy" id="3044210"/>
    <lineage>
        <taxon>Bacteria</taxon>
        <taxon>Bacillati</taxon>
        <taxon>Actinomycetota</taxon>
        <taxon>Coriobacteriia</taxon>
        <taxon>Coriobacteriales</taxon>
        <taxon>Kribbibacteriaceae</taxon>
        <taxon>Kribbibacterium</taxon>
    </lineage>
</organism>
<dbReference type="Pfam" id="PF13936">
    <property type="entry name" value="HTH_38"/>
    <property type="match status" value="1"/>
</dbReference>
<comment type="caution">
    <text evidence="4">The sequence shown here is derived from an EMBL/GenBank/DDBJ whole genome shotgun (WGS) entry which is preliminary data.</text>
</comment>
<feature type="region of interest" description="Disordered" evidence="2">
    <location>
        <begin position="1"/>
        <end position="71"/>
    </location>
</feature>
<dbReference type="InterPro" id="IPR051917">
    <property type="entry name" value="Transposase-Integrase"/>
</dbReference>
<evidence type="ECO:0000313" key="4">
    <source>
        <dbReference type="EMBL" id="MDJ1130357.1"/>
    </source>
</evidence>
<dbReference type="EMBL" id="JASJEX010000007">
    <property type="protein sequence ID" value="MDJ1130357.1"/>
    <property type="molecule type" value="Genomic_DNA"/>
</dbReference>
<dbReference type="SUPFAM" id="SSF53098">
    <property type="entry name" value="Ribonuclease H-like"/>
    <property type="match status" value="1"/>
</dbReference>
<feature type="compositionally biased region" description="Basic and acidic residues" evidence="2">
    <location>
        <begin position="1"/>
        <end position="32"/>
    </location>
</feature>
<dbReference type="InterPro" id="IPR001584">
    <property type="entry name" value="Integrase_cat-core"/>
</dbReference>
<dbReference type="InterPro" id="IPR053392">
    <property type="entry name" value="Transposase_IS30-like"/>
</dbReference>
<name>A0ABT6ZMR7_9ACTN</name>
<dbReference type="InterPro" id="IPR012337">
    <property type="entry name" value="RNaseH-like_sf"/>
</dbReference>
<dbReference type="Proteomes" id="UP001431693">
    <property type="component" value="Unassembled WGS sequence"/>
</dbReference>
<evidence type="ECO:0000256" key="1">
    <source>
        <dbReference type="ARBA" id="ARBA00023172"/>
    </source>
</evidence>
<evidence type="ECO:0000313" key="5">
    <source>
        <dbReference type="Proteomes" id="UP001431693"/>
    </source>
</evidence>
<evidence type="ECO:0000256" key="2">
    <source>
        <dbReference type="SAM" id="MobiDB-lite"/>
    </source>
</evidence>
<protein>
    <submittedName>
        <fullName evidence="4">IS30 family transposase</fullName>
    </submittedName>
</protein>
<sequence length="423" mass="46028">MARQKRPPDRAYARLDRSERNRIHRGLERGESARSIAADLGRSPSTVCSEVQRHRYVTSPREHRGQPAPSDEALAQSCPGLAKWPRCCNGCAKRRGYGCSRRPRVYYDPRAAQLQADAELSLSRRGIDADEEEAARQIAAIRDGLARGLSPEQMVASGAVTVSVSTVYRWAERGYAGMSNMDLRRKVGYRKRRRSAPERATSHSPRRSHAAFLALGDECAGAWEMDTVEGRRGDRACLLTLLHRPSRLQLLLPMPSKEAGGPEAWLRRLSSALGPGAARRVFALVLTDNGAEFSDERALAAAIGERPGETRLFYCDPGRADQKGGCEKNHVEVRKVFPKGRGGVSLEGVGEADCAAAMSHVNSSPRPSLGGLCPAAAFRAMLGADADALLDALGVEQLPYAEVLMSPEAVNRARRERGEAPLA</sequence>
<accession>A0ABT6ZMR7</accession>
<gene>
    <name evidence="4" type="ORF">QJ043_09755</name>
</gene>
<feature type="domain" description="Integrase catalytic" evidence="3">
    <location>
        <begin position="201"/>
        <end position="382"/>
    </location>
</feature>
<proteinExistence type="predicted"/>
<keyword evidence="5" id="KW-1185">Reference proteome</keyword>
<dbReference type="InterPro" id="IPR025246">
    <property type="entry name" value="IS30-like_HTH"/>
</dbReference>
<keyword evidence="1" id="KW-0233">DNA recombination</keyword>
<evidence type="ECO:0000259" key="3">
    <source>
        <dbReference type="PROSITE" id="PS50994"/>
    </source>
</evidence>
<dbReference type="NCBIfam" id="NF033563">
    <property type="entry name" value="transpos_IS30"/>
    <property type="match status" value="1"/>
</dbReference>
<reference evidence="4" key="1">
    <citation type="submission" date="2023-05" db="EMBL/GenBank/DDBJ databases">
        <title>[olsenella] sp. nov., isolated from a pig farm feces dump.</title>
        <authorList>
            <person name="Chang Y.-H."/>
        </authorList>
    </citation>
    <scope>NUCLEOTIDE SEQUENCE</scope>
    <source>
        <strain evidence="4">YH-ols2217</strain>
    </source>
</reference>